<gene>
    <name evidence="1" type="ORF">GCM10012280_56580</name>
</gene>
<proteinExistence type="predicted"/>
<dbReference type="RefSeq" id="WP_189134663.1">
    <property type="nucleotide sequence ID" value="NZ_BMMS01000030.1"/>
</dbReference>
<dbReference type="AlphaFoldDB" id="A0A918E146"/>
<sequence length="74" mass="8195">MPHTRSESIGLRAAKDSLGRSQCCADQPDVIISASSPRRDLGSRHAVGRATGPGRWQRWADEIHGVGEYLRRVR</sequence>
<reference evidence="1" key="2">
    <citation type="submission" date="2020-09" db="EMBL/GenBank/DDBJ databases">
        <authorList>
            <person name="Sun Q."/>
            <person name="Zhou Y."/>
        </authorList>
    </citation>
    <scope>NUCLEOTIDE SEQUENCE</scope>
    <source>
        <strain evidence="1">CGMCC 4.7201</strain>
    </source>
</reference>
<keyword evidence="2" id="KW-1185">Reference proteome</keyword>
<comment type="caution">
    <text evidence="1">The sequence shown here is derived from an EMBL/GenBank/DDBJ whole genome shotgun (WGS) entry which is preliminary data.</text>
</comment>
<accession>A0A918E146</accession>
<organism evidence="1 2">
    <name type="scientific">Wenjunlia tyrosinilytica</name>
    <dbReference type="NCBI Taxonomy" id="1544741"/>
    <lineage>
        <taxon>Bacteria</taxon>
        <taxon>Bacillati</taxon>
        <taxon>Actinomycetota</taxon>
        <taxon>Actinomycetes</taxon>
        <taxon>Kitasatosporales</taxon>
        <taxon>Streptomycetaceae</taxon>
        <taxon>Wenjunlia</taxon>
    </lineage>
</organism>
<evidence type="ECO:0000313" key="2">
    <source>
        <dbReference type="Proteomes" id="UP000641932"/>
    </source>
</evidence>
<protein>
    <submittedName>
        <fullName evidence="1">Uncharacterized protein</fullName>
    </submittedName>
</protein>
<dbReference type="Proteomes" id="UP000641932">
    <property type="component" value="Unassembled WGS sequence"/>
</dbReference>
<evidence type="ECO:0000313" key="1">
    <source>
        <dbReference type="EMBL" id="GGO96633.1"/>
    </source>
</evidence>
<reference evidence="1" key="1">
    <citation type="journal article" date="2014" name="Int. J. Syst. Evol. Microbiol.">
        <title>Complete genome sequence of Corynebacterium casei LMG S-19264T (=DSM 44701T), isolated from a smear-ripened cheese.</title>
        <authorList>
            <consortium name="US DOE Joint Genome Institute (JGI-PGF)"/>
            <person name="Walter F."/>
            <person name="Albersmeier A."/>
            <person name="Kalinowski J."/>
            <person name="Ruckert C."/>
        </authorList>
    </citation>
    <scope>NUCLEOTIDE SEQUENCE</scope>
    <source>
        <strain evidence="1">CGMCC 4.7201</strain>
    </source>
</reference>
<dbReference type="EMBL" id="BMMS01000030">
    <property type="protein sequence ID" value="GGO96633.1"/>
    <property type="molecule type" value="Genomic_DNA"/>
</dbReference>
<name>A0A918E146_9ACTN</name>